<dbReference type="PROSITE" id="PS50088">
    <property type="entry name" value="ANK_REPEAT"/>
    <property type="match status" value="3"/>
</dbReference>
<dbReference type="Proteomes" id="UP001153712">
    <property type="component" value="Chromosome 5"/>
</dbReference>
<evidence type="ECO:0000256" key="2">
    <source>
        <dbReference type="ARBA" id="ARBA00023043"/>
    </source>
</evidence>
<keyword evidence="1" id="KW-0677">Repeat</keyword>
<dbReference type="GO" id="GO:0051059">
    <property type="term" value="F:NF-kappaB binding"/>
    <property type="evidence" value="ECO:0007669"/>
    <property type="project" value="TreeGrafter"/>
</dbReference>
<organism evidence="5 6">
    <name type="scientific">Phyllotreta striolata</name>
    <name type="common">Striped flea beetle</name>
    <name type="synonym">Crioceris striolata</name>
    <dbReference type="NCBI Taxonomy" id="444603"/>
    <lineage>
        <taxon>Eukaryota</taxon>
        <taxon>Metazoa</taxon>
        <taxon>Ecdysozoa</taxon>
        <taxon>Arthropoda</taxon>
        <taxon>Hexapoda</taxon>
        <taxon>Insecta</taxon>
        <taxon>Pterygota</taxon>
        <taxon>Neoptera</taxon>
        <taxon>Endopterygota</taxon>
        <taxon>Coleoptera</taxon>
        <taxon>Polyphaga</taxon>
        <taxon>Cucujiformia</taxon>
        <taxon>Chrysomeloidea</taxon>
        <taxon>Chrysomelidae</taxon>
        <taxon>Galerucinae</taxon>
        <taxon>Alticini</taxon>
        <taxon>Phyllotreta</taxon>
    </lineage>
</organism>
<dbReference type="Gene3D" id="1.25.40.20">
    <property type="entry name" value="Ankyrin repeat-containing domain"/>
    <property type="match status" value="1"/>
</dbReference>
<evidence type="ECO:0008006" key="7">
    <source>
        <dbReference type="Google" id="ProtNLM"/>
    </source>
</evidence>
<dbReference type="PANTHER" id="PTHR46680">
    <property type="entry name" value="NF-KAPPA-B INHIBITOR ALPHA"/>
    <property type="match status" value="1"/>
</dbReference>
<sequence>MSAEEVSEIVVLRRLLDDKKGVCESSRTDSGFISGEISEEITDSGASFDEHQVHDRPAAIPEERPDDEEKPHEPMILDSGVCLSDSFSKIVIKERRPQGLNDLNSPRTKSQTPVDSVRPSKIKPSAEVPWKAYYEQDEEGDTHLHVAISHGFLEVALALIRAVPHPRLLDTPNDDGKTAMHLAAESGQWRVVRWLRVAGAAPCPRGGPRGDSPLHAAAEADDARTIWALAEPVLAQEKEQLGLSYQGQVYRSCDLDQWNLLGQSCVHVAAALGNLDALKQLVRYGANVNAKEGCTGYTALHLAVRAASEETVRFLVDCEHVDVDRLSYGGKDALEVNRSASMEIRRALKGRGLPSPCTSDDEFDSDSGDEMNFDTTHVFSAQMVNASA</sequence>
<accession>A0A9N9TWH7</accession>
<dbReference type="GO" id="GO:0005829">
    <property type="term" value="C:cytosol"/>
    <property type="evidence" value="ECO:0007669"/>
    <property type="project" value="TreeGrafter"/>
</dbReference>
<feature type="repeat" description="ANK" evidence="3">
    <location>
        <begin position="261"/>
        <end position="293"/>
    </location>
</feature>
<dbReference type="OrthoDB" id="20727at2759"/>
<dbReference type="Pfam" id="PF12796">
    <property type="entry name" value="Ank_2"/>
    <property type="match status" value="2"/>
</dbReference>
<reference evidence="5" key="1">
    <citation type="submission" date="2022-01" db="EMBL/GenBank/DDBJ databases">
        <authorList>
            <person name="King R."/>
        </authorList>
    </citation>
    <scope>NUCLEOTIDE SEQUENCE</scope>
</reference>
<dbReference type="AlphaFoldDB" id="A0A9N9TWH7"/>
<feature type="repeat" description="ANK" evidence="3">
    <location>
        <begin position="175"/>
        <end position="200"/>
    </location>
</feature>
<dbReference type="PROSITE" id="PS50297">
    <property type="entry name" value="ANK_REP_REGION"/>
    <property type="match status" value="3"/>
</dbReference>
<evidence type="ECO:0000313" key="6">
    <source>
        <dbReference type="Proteomes" id="UP001153712"/>
    </source>
</evidence>
<dbReference type="EMBL" id="OU900098">
    <property type="protein sequence ID" value="CAG9861953.1"/>
    <property type="molecule type" value="Genomic_DNA"/>
</dbReference>
<feature type="region of interest" description="Disordered" evidence="4">
    <location>
        <begin position="22"/>
        <end position="77"/>
    </location>
</feature>
<dbReference type="SUPFAM" id="SSF48403">
    <property type="entry name" value="Ankyrin repeat"/>
    <property type="match status" value="1"/>
</dbReference>
<dbReference type="PANTHER" id="PTHR46680:SF3">
    <property type="entry name" value="NF-KAPPA-B INHIBITOR CACTUS"/>
    <property type="match status" value="1"/>
</dbReference>
<dbReference type="InterPro" id="IPR036770">
    <property type="entry name" value="Ankyrin_rpt-contain_sf"/>
</dbReference>
<evidence type="ECO:0000256" key="3">
    <source>
        <dbReference type="PROSITE-ProRule" id="PRU00023"/>
    </source>
</evidence>
<keyword evidence="2 3" id="KW-0040">ANK repeat</keyword>
<dbReference type="GO" id="GO:0071356">
    <property type="term" value="P:cellular response to tumor necrosis factor"/>
    <property type="evidence" value="ECO:0007669"/>
    <property type="project" value="TreeGrafter"/>
</dbReference>
<protein>
    <recommendedName>
        <fullName evidence="7">NF-kappa-B inhibitor cactus</fullName>
    </recommendedName>
</protein>
<dbReference type="PRINTS" id="PR01415">
    <property type="entry name" value="ANKYRIN"/>
</dbReference>
<evidence type="ECO:0000256" key="4">
    <source>
        <dbReference type="SAM" id="MobiDB-lite"/>
    </source>
</evidence>
<dbReference type="InterPro" id="IPR002110">
    <property type="entry name" value="Ankyrin_rpt"/>
</dbReference>
<feature type="region of interest" description="Disordered" evidence="4">
    <location>
        <begin position="98"/>
        <end position="122"/>
    </location>
</feature>
<dbReference type="InterPro" id="IPR051070">
    <property type="entry name" value="NF-kappa-B_inhibitor"/>
</dbReference>
<proteinExistence type="predicted"/>
<name>A0A9N9TWH7_PHYSR</name>
<keyword evidence="6" id="KW-1185">Reference proteome</keyword>
<evidence type="ECO:0000313" key="5">
    <source>
        <dbReference type="EMBL" id="CAG9861953.1"/>
    </source>
</evidence>
<dbReference type="SMART" id="SM00248">
    <property type="entry name" value="ANK"/>
    <property type="match status" value="5"/>
</dbReference>
<evidence type="ECO:0000256" key="1">
    <source>
        <dbReference type="ARBA" id="ARBA00022737"/>
    </source>
</evidence>
<feature type="repeat" description="ANK" evidence="3">
    <location>
        <begin position="295"/>
        <end position="317"/>
    </location>
</feature>
<gene>
    <name evidence="5" type="ORF">PHYEVI_LOCUS8276</name>
</gene>
<feature type="compositionally biased region" description="Polar residues" evidence="4">
    <location>
        <begin position="101"/>
        <end position="114"/>
    </location>
</feature>
<feature type="compositionally biased region" description="Basic and acidic residues" evidence="4">
    <location>
        <begin position="48"/>
        <end position="75"/>
    </location>
</feature>